<dbReference type="PROSITE" id="PS51767">
    <property type="entry name" value="PEPTIDASE_A1"/>
    <property type="match status" value="1"/>
</dbReference>
<feature type="domain" description="Peptidase A1" evidence="4">
    <location>
        <begin position="94"/>
        <end position="214"/>
    </location>
</feature>
<dbReference type="Gene3D" id="2.40.70.10">
    <property type="entry name" value="Acid Proteases"/>
    <property type="match status" value="1"/>
</dbReference>
<dbReference type="InterPro" id="IPR001969">
    <property type="entry name" value="Aspartic_peptidase_AS"/>
</dbReference>
<dbReference type="PANTHER" id="PTHR47967">
    <property type="entry name" value="OS07G0603500 PROTEIN-RELATED"/>
    <property type="match status" value="1"/>
</dbReference>
<dbReference type="AlphaFoldDB" id="A0AAW2U2A1"/>
<proteinExistence type="inferred from homology"/>
<dbReference type="InterPro" id="IPR033121">
    <property type="entry name" value="PEPTIDASE_A1"/>
</dbReference>
<dbReference type="InterPro" id="IPR021109">
    <property type="entry name" value="Peptidase_aspartic_dom_sf"/>
</dbReference>
<keyword evidence="3" id="KW-0378">Hydrolase</keyword>
<accession>A0AAW2U2A1</accession>
<reference evidence="5" key="2">
    <citation type="journal article" date="2024" name="Plant">
        <title>Genomic evolution and insights into agronomic trait innovations of Sesamum species.</title>
        <authorList>
            <person name="Miao H."/>
            <person name="Wang L."/>
            <person name="Qu L."/>
            <person name="Liu H."/>
            <person name="Sun Y."/>
            <person name="Le M."/>
            <person name="Wang Q."/>
            <person name="Wei S."/>
            <person name="Zheng Y."/>
            <person name="Lin W."/>
            <person name="Duan Y."/>
            <person name="Cao H."/>
            <person name="Xiong S."/>
            <person name="Wang X."/>
            <person name="Wei L."/>
            <person name="Li C."/>
            <person name="Ma Q."/>
            <person name="Ju M."/>
            <person name="Zhao R."/>
            <person name="Li G."/>
            <person name="Mu C."/>
            <person name="Tian Q."/>
            <person name="Mei H."/>
            <person name="Zhang T."/>
            <person name="Gao T."/>
            <person name="Zhang H."/>
        </authorList>
    </citation>
    <scope>NUCLEOTIDE SEQUENCE</scope>
    <source>
        <strain evidence="5">KEN1</strain>
    </source>
</reference>
<dbReference type="InterPro" id="IPR032861">
    <property type="entry name" value="TAXi_N"/>
</dbReference>
<name>A0AAW2U2A1_9LAMI</name>
<sequence length="214" mass="23792">MVRTIKVDPIVTAFTSLIFAISMTRRFHLSEAQGFSIDLFHRDFLQFHSLVSSSTSSERVMNALRRSFNRANALTQDYMVRLASTDVFPNKGEYLMKISIGTPPVETLAIADTGSDLTWIRCNRPSCLHKKASLFEPTHSSTYKPISCTSSPCNSLLGSAFCDGFKGICRYTVEYGDGSYSNGDLATESMKLGNVMIRNVTIGCGYHDESSFWC</sequence>
<dbReference type="PANTHER" id="PTHR47967:SF66">
    <property type="entry name" value="ASPARTIC PROTEINASE CDR1-RELATED"/>
    <property type="match status" value="1"/>
</dbReference>
<dbReference type="InterPro" id="IPR051708">
    <property type="entry name" value="Plant_Aspart_Prot_A1"/>
</dbReference>
<comment type="similarity">
    <text evidence="1">Belongs to the peptidase A1 family.</text>
</comment>
<keyword evidence="2" id="KW-0645">Protease</keyword>
<gene>
    <name evidence="5" type="ORF">Slati_3684100</name>
</gene>
<evidence type="ECO:0000259" key="4">
    <source>
        <dbReference type="PROSITE" id="PS51767"/>
    </source>
</evidence>
<reference evidence="5" key="1">
    <citation type="submission" date="2020-06" db="EMBL/GenBank/DDBJ databases">
        <authorList>
            <person name="Li T."/>
            <person name="Hu X."/>
            <person name="Zhang T."/>
            <person name="Song X."/>
            <person name="Zhang H."/>
            <person name="Dai N."/>
            <person name="Sheng W."/>
            <person name="Hou X."/>
            <person name="Wei L."/>
        </authorList>
    </citation>
    <scope>NUCLEOTIDE SEQUENCE</scope>
    <source>
        <strain evidence="5">KEN1</strain>
        <tissue evidence="5">Leaf</tissue>
    </source>
</reference>
<dbReference type="GO" id="GO:0006508">
    <property type="term" value="P:proteolysis"/>
    <property type="evidence" value="ECO:0007669"/>
    <property type="project" value="UniProtKB-KW"/>
</dbReference>
<dbReference type="PROSITE" id="PS00141">
    <property type="entry name" value="ASP_PROTEASE"/>
    <property type="match status" value="1"/>
</dbReference>
<dbReference type="GO" id="GO:0005576">
    <property type="term" value="C:extracellular region"/>
    <property type="evidence" value="ECO:0007669"/>
    <property type="project" value="TreeGrafter"/>
</dbReference>
<evidence type="ECO:0000313" key="5">
    <source>
        <dbReference type="EMBL" id="KAL0410944.1"/>
    </source>
</evidence>
<protein>
    <submittedName>
        <fullName evidence="5">Aspartic proteinase CDR1</fullName>
    </submittedName>
</protein>
<dbReference type="Pfam" id="PF14543">
    <property type="entry name" value="TAXi_N"/>
    <property type="match status" value="1"/>
</dbReference>
<dbReference type="EMBL" id="JACGWN010000013">
    <property type="protein sequence ID" value="KAL0410944.1"/>
    <property type="molecule type" value="Genomic_DNA"/>
</dbReference>
<dbReference type="SUPFAM" id="SSF50630">
    <property type="entry name" value="Acid proteases"/>
    <property type="match status" value="1"/>
</dbReference>
<dbReference type="GO" id="GO:0004190">
    <property type="term" value="F:aspartic-type endopeptidase activity"/>
    <property type="evidence" value="ECO:0007669"/>
    <property type="project" value="InterPro"/>
</dbReference>
<evidence type="ECO:0000256" key="1">
    <source>
        <dbReference type="ARBA" id="ARBA00007447"/>
    </source>
</evidence>
<organism evidence="5">
    <name type="scientific">Sesamum latifolium</name>
    <dbReference type="NCBI Taxonomy" id="2727402"/>
    <lineage>
        <taxon>Eukaryota</taxon>
        <taxon>Viridiplantae</taxon>
        <taxon>Streptophyta</taxon>
        <taxon>Embryophyta</taxon>
        <taxon>Tracheophyta</taxon>
        <taxon>Spermatophyta</taxon>
        <taxon>Magnoliopsida</taxon>
        <taxon>eudicotyledons</taxon>
        <taxon>Gunneridae</taxon>
        <taxon>Pentapetalae</taxon>
        <taxon>asterids</taxon>
        <taxon>lamiids</taxon>
        <taxon>Lamiales</taxon>
        <taxon>Pedaliaceae</taxon>
        <taxon>Sesamum</taxon>
    </lineage>
</organism>
<comment type="caution">
    <text evidence="5">The sequence shown here is derived from an EMBL/GenBank/DDBJ whole genome shotgun (WGS) entry which is preliminary data.</text>
</comment>
<evidence type="ECO:0000256" key="2">
    <source>
        <dbReference type="ARBA" id="ARBA00022670"/>
    </source>
</evidence>
<evidence type="ECO:0000256" key="3">
    <source>
        <dbReference type="ARBA" id="ARBA00022801"/>
    </source>
</evidence>